<keyword evidence="2" id="KW-1185">Reference proteome</keyword>
<name>A0A377GDN8_9GAMM</name>
<reference evidence="1 2" key="1">
    <citation type="submission" date="2018-06" db="EMBL/GenBank/DDBJ databases">
        <authorList>
            <consortium name="Pathogen Informatics"/>
            <person name="Doyle S."/>
        </authorList>
    </citation>
    <scope>NUCLEOTIDE SEQUENCE [LARGE SCALE GENOMIC DNA]</scope>
    <source>
        <strain evidence="1 2">NCTC11370</strain>
    </source>
</reference>
<proteinExistence type="predicted"/>
<dbReference type="Proteomes" id="UP000254554">
    <property type="component" value="Unassembled WGS sequence"/>
</dbReference>
<gene>
    <name evidence="1" type="ORF">NCTC11370_02772</name>
</gene>
<organism evidence="1 2">
    <name type="scientific">Fluoribacter dumoffii</name>
    <dbReference type="NCBI Taxonomy" id="463"/>
    <lineage>
        <taxon>Bacteria</taxon>
        <taxon>Pseudomonadati</taxon>
        <taxon>Pseudomonadota</taxon>
        <taxon>Gammaproteobacteria</taxon>
        <taxon>Legionellales</taxon>
        <taxon>Legionellaceae</taxon>
        <taxon>Fluoribacter</taxon>
    </lineage>
</organism>
<dbReference type="EMBL" id="UGGT01000001">
    <property type="protein sequence ID" value="STO22680.1"/>
    <property type="molecule type" value="Genomic_DNA"/>
</dbReference>
<accession>A0A377GDN8</accession>
<evidence type="ECO:0000313" key="1">
    <source>
        <dbReference type="EMBL" id="STO22680.1"/>
    </source>
</evidence>
<evidence type="ECO:0000313" key="2">
    <source>
        <dbReference type="Proteomes" id="UP000254554"/>
    </source>
</evidence>
<protein>
    <submittedName>
        <fullName evidence="1">Uncharacterized protein</fullName>
    </submittedName>
</protein>
<dbReference type="AlphaFoldDB" id="A0A377GDN8"/>
<dbReference type="STRING" id="1094715.GCA_000236165_02617"/>
<sequence length="31" mass="3283">MQNLMGLQVLFSVGKSLTSVNHNPGSALTTH</sequence>